<dbReference type="InterPro" id="IPR028364">
    <property type="entry name" value="Ribosomal_uL1/biogenesis"/>
</dbReference>
<proteinExistence type="inferred from homology"/>
<dbReference type="Gene3D" id="3.30.190.20">
    <property type="match status" value="1"/>
</dbReference>
<reference evidence="6" key="1">
    <citation type="submission" date="2016-05" db="EMBL/GenBank/DDBJ databases">
        <title>Comparative genomics of biotechnologically important yeasts.</title>
        <authorList>
            <consortium name="DOE Joint Genome Institute"/>
            <person name="Riley R."/>
            <person name="Haridas S."/>
            <person name="Wolfe K.H."/>
            <person name="Lopes M.R."/>
            <person name="Hittinger C.T."/>
            <person name="Goker M."/>
            <person name="Salamov A."/>
            <person name="Wisecaver J."/>
            <person name="Long T.M."/>
            <person name="Aerts A.L."/>
            <person name="Barry K."/>
            <person name="Choi C."/>
            <person name="Clum A."/>
            <person name="Coughlan A.Y."/>
            <person name="Deshpande S."/>
            <person name="Douglass A.P."/>
            <person name="Hanson S.J."/>
            <person name="Klenk H.-P."/>
            <person name="Labutti K."/>
            <person name="Lapidus A."/>
            <person name="Lindquist E."/>
            <person name="Lipzen A."/>
            <person name="Meier-Kolthoff J.P."/>
            <person name="Ohm R.A."/>
            <person name="Otillar R.P."/>
            <person name="Pangilinan J."/>
            <person name="Peng Y."/>
            <person name="Rokas A."/>
            <person name="Rosa C.A."/>
            <person name="Scheuner C."/>
            <person name="Sibirny A.A."/>
            <person name="Slot J.C."/>
            <person name="Stielow J.B."/>
            <person name="Sun H."/>
            <person name="Kurtzman C.P."/>
            <person name="Blackwell M."/>
            <person name="Grigoriev I.V."/>
            <person name="Jeffries T.W."/>
        </authorList>
    </citation>
    <scope>NUCLEOTIDE SEQUENCE [LARGE SCALE GENOMIC DNA]</scope>
    <source>
        <strain evidence="6">NRRL Y-2460</strain>
    </source>
</reference>
<dbReference type="InterPro" id="IPR002143">
    <property type="entry name" value="Ribosomal_uL1"/>
</dbReference>
<keyword evidence="2" id="KW-0689">Ribosomal protein</keyword>
<gene>
    <name evidence="5" type="ORF">PACTADRAFT_63087</name>
</gene>
<dbReference type="OrthoDB" id="1747252at2759"/>
<protein>
    <recommendedName>
        <fullName evidence="7">Ribosomal protein</fullName>
    </recommendedName>
</protein>
<evidence type="ECO:0000256" key="4">
    <source>
        <dbReference type="SAM" id="MobiDB-lite"/>
    </source>
</evidence>
<dbReference type="InterPro" id="IPR016095">
    <property type="entry name" value="Ribosomal_uL1_3-a/b-sand"/>
</dbReference>
<dbReference type="Pfam" id="PF00687">
    <property type="entry name" value="Ribosomal_L1"/>
    <property type="match status" value="1"/>
</dbReference>
<keyword evidence="6" id="KW-1185">Reference proteome</keyword>
<evidence type="ECO:0000256" key="2">
    <source>
        <dbReference type="ARBA" id="ARBA00022980"/>
    </source>
</evidence>
<evidence type="ECO:0000256" key="3">
    <source>
        <dbReference type="ARBA" id="ARBA00023274"/>
    </source>
</evidence>
<organism evidence="5 6">
    <name type="scientific">Pachysolen tannophilus NRRL Y-2460</name>
    <dbReference type="NCBI Taxonomy" id="669874"/>
    <lineage>
        <taxon>Eukaryota</taxon>
        <taxon>Fungi</taxon>
        <taxon>Dikarya</taxon>
        <taxon>Ascomycota</taxon>
        <taxon>Saccharomycotina</taxon>
        <taxon>Pichiomycetes</taxon>
        <taxon>Pachysolenaceae</taxon>
        <taxon>Pachysolen</taxon>
    </lineage>
</organism>
<dbReference type="STRING" id="669874.A0A1E4U0Y7"/>
<dbReference type="GO" id="GO:0005762">
    <property type="term" value="C:mitochondrial large ribosomal subunit"/>
    <property type="evidence" value="ECO:0007669"/>
    <property type="project" value="EnsemblFungi"/>
</dbReference>
<comment type="similarity">
    <text evidence="1">Belongs to the universal ribosomal protein uL1 family.</text>
</comment>
<keyword evidence="3" id="KW-0687">Ribonucleoprotein</keyword>
<feature type="region of interest" description="Disordered" evidence="4">
    <location>
        <begin position="33"/>
        <end position="62"/>
    </location>
</feature>
<dbReference type="InterPro" id="IPR023674">
    <property type="entry name" value="Ribosomal_uL1-like"/>
</dbReference>
<sequence>MLASFIRPVRIKQYGCLPLARSFSSCGLKLAPPKKSSVDDNKKLQQKKVSAQRVRAKQSPSKSPLYMDIPTALRYIRASEVGRSATEAVITITSRVVAERGTQPISGSIQLPKPLKESTILIFTSSKEKQEKCYGNGAKLCGGQELIEKIKENEIDLSKFDKAFATPEMASSLASIARTLGPKGLMPTAKKGTVVEKVEDAVSEAIGSLPYRQRAELLSLPIGRCDFTDEAIIKNIISCSNSIKNVASTIKSKKPVLIGETTLTSTHGPGIVIDF</sequence>
<evidence type="ECO:0008006" key="7">
    <source>
        <dbReference type="Google" id="ProtNLM"/>
    </source>
</evidence>
<dbReference type="Gene3D" id="3.40.50.790">
    <property type="match status" value="1"/>
</dbReference>
<dbReference type="FunFam" id="3.40.50.790:FF:000001">
    <property type="entry name" value="50S ribosomal protein L1"/>
    <property type="match status" value="1"/>
</dbReference>
<dbReference type="Proteomes" id="UP000094236">
    <property type="component" value="Unassembled WGS sequence"/>
</dbReference>
<dbReference type="SUPFAM" id="SSF56808">
    <property type="entry name" value="Ribosomal protein L1"/>
    <property type="match status" value="1"/>
</dbReference>
<evidence type="ECO:0000313" key="5">
    <source>
        <dbReference type="EMBL" id="ODV97649.1"/>
    </source>
</evidence>
<dbReference type="EMBL" id="KV454011">
    <property type="protein sequence ID" value="ODV97649.1"/>
    <property type="molecule type" value="Genomic_DNA"/>
</dbReference>
<dbReference type="GO" id="GO:0003723">
    <property type="term" value="F:RNA binding"/>
    <property type="evidence" value="ECO:0007669"/>
    <property type="project" value="InterPro"/>
</dbReference>
<accession>A0A1E4U0Y7</accession>
<dbReference type="PANTHER" id="PTHR36427">
    <property type="entry name" value="54S RIBOSOMAL PROTEIN L1, MITOCHONDRIAL"/>
    <property type="match status" value="1"/>
</dbReference>
<evidence type="ECO:0000256" key="1">
    <source>
        <dbReference type="ARBA" id="ARBA00010531"/>
    </source>
</evidence>
<dbReference type="PANTHER" id="PTHR36427:SF3">
    <property type="entry name" value="LARGE RIBOSOMAL SUBUNIT PROTEIN UL1M"/>
    <property type="match status" value="1"/>
</dbReference>
<dbReference type="GO" id="GO:0003735">
    <property type="term" value="F:structural constituent of ribosome"/>
    <property type="evidence" value="ECO:0007669"/>
    <property type="project" value="EnsemblFungi"/>
</dbReference>
<name>A0A1E4U0Y7_PACTA</name>
<dbReference type="AlphaFoldDB" id="A0A1E4U0Y7"/>
<dbReference type="CDD" id="cd00403">
    <property type="entry name" value="Ribosomal_L1"/>
    <property type="match status" value="1"/>
</dbReference>
<dbReference type="PIRSF" id="PIRSF002155">
    <property type="entry name" value="Ribosomal_L1"/>
    <property type="match status" value="1"/>
</dbReference>
<evidence type="ECO:0000313" key="6">
    <source>
        <dbReference type="Proteomes" id="UP000094236"/>
    </source>
</evidence>
<dbReference type="GO" id="GO:0006412">
    <property type="term" value="P:translation"/>
    <property type="evidence" value="ECO:0007669"/>
    <property type="project" value="InterPro"/>
</dbReference>